<dbReference type="EMBL" id="CP012752">
    <property type="protein sequence ID" value="ALG15033.1"/>
    <property type="molecule type" value="Genomic_DNA"/>
</dbReference>
<name>A0A0N9II19_9PSEU</name>
<dbReference type="Pfam" id="PF00925">
    <property type="entry name" value="GTP_cyclohydro2"/>
    <property type="match status" value="1"/>
</dbReference>
<gene>
    <name evidence="14" type="ORF">AOZ06_24650</name>
</gene>
<dbReference type="GO" id="GO:0003935">
    <property type="term" value="F:GTP cyclohydrolase II activity"/>
    <property type="evidence" value="ECO:0007669"/>
    <property type="project" value="UniProtKB-EC"/>
</dbReference>
<evidence type="ECO:0000256" key="1">
    <source>
        <dbReference type="ARBA" id="ARBA00001947"/>
    </source>
</evidence>
<dbReference type="AlphaFoldDB" id="A0A0N9II19"/>
<feature type="domain" description="GTP cyclohydrolase II" evidence="13">
    <location>
        <begin position="16"/>
        <end position="175"/>
    </location>
</feature>
<dbReference type="GO" id="GO:0046872">
    <property type="term" value="F:metal ion binding"/>
    <property type="evidence" value="ECO:0007669"/>
    <property type="project" value="UniProtKB-KW"/>
</dbReference>
<dbReference type="EC" id="3.5.4.25" evidence="4"/>
<protein>
    <recommendedName>
        <fullName evidence="4">GTP cyclohydrolase II</fullName>
        <ecNumber evidence="4">3.5.4.25</ecNumber>
    </recommendedName>
</protein>
<dbReference type="InterPro" id="IPR000926">
    <property type="entry name" value="RibA"/>
</dbReference>
<keyword evidence="9" id="KW-0862">Zinc</keyword>
<dbReference type="SUPFAM" id="SSF142695">
    <property type="entry name" value="RibA-like"/>
    <property type="match status" value="1"/>
</dbReference>
<evidence type="ECO:0000313" key="15">
    <source>
        <dbReference type="Proteomes" id="UP000063699"/>
    </source>
</evidence>
<dbReference type="InterPro" id="IPR036144">
    <property type="entry name" value="RibA-like_sf"/>
</dbReference>
<evidence type="ECO:0000256" key="6">
    <source>
        <dbReference type="ARBA" id="ARBA00022723"/>
    </source>
</evidence>
<evidence type="ECO:0000259" key="13">
    <source>
        <dbReference type="Pfam" id="PF00925"/>
    </source>
</evidence>
<dbReference type="STRING" id="860235.AOZ06_24650"/>
<comment type="pathway">
    <text evidence="2">Cofactor biosynthesis; riboflavin biosynthesis; 5-amino-6-(D-ribitylamino)uracil from GTP: step 1/4.</text>
</comment>
<dbReference type="InterPro" id="IPR032677">
    <property type="entry name" value="GTP_cyclohydro_II"/>
</dbReference>
<dbReference type="PANTHER" id="PTHR21327:SF18">
    <property type="entry name" value="3,4-DIHYDROXY-2-BUTANONE 4-PHOSPHATE SYNTHASE"/>
    <property type="match status" value="1"/>
</dbReference>
<evidence type="ECO:0000256" key="10">
    <source>
        <dbReference type="ARBA" id="ARBA00023134"/>
    </source>
</evidence>
<dbReference type="GO" id="GO:0009231">
    <property type="term" value="P:riboflavin biosynthetic process"/>
    <property type="evidence" value="ECO:0007669"/>
    <property type="project" value="UniProtKB-UniPathway"/>
</dbReference>
<comment type="cofactor">
    <cofactor evidence="1">
        <name>Zn(2+)</name>
        <dbReference type="ChEBI" id="CHEBI:29105"/>
    </cofactor>
</comment>
<comment type="function">
    <text evidence="11">Catalyzes the conversion of GTP to 2,5-diamino-6-ribosylamino-4(3H)-pyrimidinone 5'-phosphate (DARP), formate and pyrophosphate.</text>
</comment>
<keyword evidence="8 14" id="KW-0378">Hydrolase</keyword>
<evidence type="ECO:0000256" key="3">
    <source>
        <dbReference type="ARBA" id="ARBA00005520"/>
    </source>
</evidence>
<dbReference type="KEGG" id="kphy:AOZ06_24650"/>
<comment type="similarity">
    <text evidence="3">In the N-terminal section; belongs to the DHBP synthase family.</text>
</comment>
<proteinExistence type="inferred from homology"/>
<sequence length="205" mass="22680">MLTVAPARIRTTVSVPLQLSAGVFTPATVVTFHGLVDGREHLAVVYGNGLRQPKPLVRLHSECLTGDVFRSARCDCHAQLAESITMMAAEGGVLLYLRQEGRGIGLYNKIEAYRLQDSGMDTFEANRALNFADDPRDYTVAAQMLQSLGKTEIELISNNPKKIERLEECGITVYRQRLTSGHVTDANRAYLRAKVEHAGHTIRVE</sequence>
<accession>A0A0N9II19</accession>
<evidence type="ECO:0000256" key="12">
    <source>
        <dbReference type="ARBA" id="ARBA00049295"/>
    </source>
</evidence>
<dbReference type="FunFam" id="3.40.50.10990:FF:000001">
    <property type="entry name" value="Riboflavin biosynthesis protein RibBA"/>
    <property type="match status" value="1"/>
</dbReference>
<comment type="catalytic activity">
    <reaction evidence="12">
        <text>GTP + 4 H2O = 2,5-diamino-6-hydroxy-4-(5-phosphoribosylamino)-pyrimidine + formate + 2 phosphate + 3 H(+)</text>
        <dbReference type="Rhea" id="RHEA:23704"/>
        <dbReference type="ChEBI" id="CHEBI:15377"/>
        <dbReference type="ChEBI" id="CHEBI:15378"/>
        <dbReference type="ChEBI" id="CHEBI:15740"/>
        <dbReference type="ChEBI" id="CHEBI:37565"/>
        <dbReference type="ChEBI" id="CHEBI:43474"/>
        <dbReference type="ChEBI" id="CHEBI:58614"/>
        <dbReference type="EC" id="3.5.4.25"/>
    </reaction>
</comment>
<keyword evidence="15" id="KW-1185">Reference proteome</keyword>
<organism evidence="14 15">
    <name type="scientific">Kibdelosporangium phytohabitans</name>
    <dbReference type="NCBI Taxonomy" id="860235"/>
    <lineage>
        <taxon>Bacteria</taxon>
        <taxon>Bacillati</taxon>
        <taxon>Actinomycetota</taxon>
        <taxon>Actinomycetes</taxon>
        <taxon>Pseudonocardiales</taxon>
        <taxon>Pseudonocardiaceae</taxon>
        <taxon>Kibdelosporangium</taxon>
    </lineage>
</organism>
<reference evidence="14 15" key="1">
    <citation type="submission" date="2015-07" db="EMBL/GenBank/DDBJ databases">
        <title>Genome sequencing of Kibdelosporangium phytohabitans.</title>
        <authorList>
            <person name="Qin S."/>
            <person name="Xing K."/>
        </authorList>
    </citation>
    <scope>NUCLEOTIDE SEQUENCE [LARGE SCALE GENOMIC DNA]</scope>
    <source>
        <strain evidence="14 15">KLBMP1111</strain>
    </source>
</reference>
<evidence type="ECO:0000256" key="9">
    <source>
        <dbReference type="ARBA" id="ARBA00022833"/>
    </source>
</evidence>
<dbReference type="Gene3D" id="3.40.50.10990">
    <property type="entry name" value="GTP cyclohydrolase II"/>
    <property type="match status" value="1"/>
</dbReference>
<dbReference type="PANTHER" id="PTHR21327">
    <property type="entry name" value="GTP CYCLOHYDROLASE II-RELATED"/>
    <property type="match status" value="1"/>
</dbReference>
<evidence type="ECO:0000256" key="8">
    <source>
        <dbReference type="ARBA" id="ARBA00022801"/>
    </source>
</evidence>
<dbReference type="UniPathway" id="UPA00275"/>
<keyword evidence="10" id="KW-0342">GTP-binding</keyword>
<evidence type="ECO:0000313" key="14">
    <source>
        <dbReference type="EMBL" id="ALG15033.1"/>
    </source>
</evidence>
<keyword evidence="5" id="KW-0686">Riboflavin biosynthesis</keyword>
<dbReference type="NCBIfam" id="NF001591">
    <property type="entry name" value="PRK00393.1"/>
    <property type="match status" value="1"/>
</dbReference>
<dbReference type="CDD" id="cd00641">
    <property type="entry name" value="GTP_cyclohydro2"/>
    <property type="match status" value="1"/>
</dbReference>
<dbReference type="Proteomes" id="UP000063699">
    <property type="component" value="Chromosome"/>
</dbReference>
<evidence type="ECO:0000256" key="7">
    <source>
        <dbReference type="ARBA" id="ARBA00022741"/>
    </source>
</evidence>
<evidence type="ECO:0000256" key="11">
    <source>
        <dbReference type="ARBA" id="ARBA00043932"/>
    </source>
</evidence>
<keyword evidence="7" id="KW-0547">Nucleotide-binding</keyword>
<evidence type="ECO:0000256" key="5">
    <source>
        <dbReference type="ARBA" id="ARBA00022619"/>
    </source>
</evidence>
<evidence type="ECO:0000256" key="4">
    <source>
        <dbReference type="ARBA" id="ARBA00012762"/>
    </source>
</evidence>
<keyword evidence="6" id="KW-0479">Metal-binding</keyword>
<evidence type="ECO:0000256" key="2">
    <source>
        <dbReference type="ARBA" id="ARBA00004853"/>
    </source>
</evidence>
<dbReference type="GO" id="GO:0005829">
    <property type="term" value="C:cytosol"/>
    <property type="evidence" value="ECO:0007669"/>
    <property type="project" value="TreeGrafter"/>
</dbReference>
<dbReference type="GO" id="GO:0005525">
    <property type="term" value="F:GTP binding"/>
    <property type="evidence" value="ECO:0007669"/>
    <property type="project" value="UniProtKB-KW"/>
</dbReference>